<dbReference type="PANTHER" id="PTHR43581:SF2">
    <property type="entry name" value="EXCINUCLEASE ATPASE SUBUNIT"/>
    <property type="match status" value="1"/>
</dbReference>
<reference evidence="2 3" key="1">
    <citation type="submission" date="2019-06" db="EMBL/GenBank/DDBJ databases">
        <title>Complete genome of Microbacterium foliorum M2.</title>
        <authorList>
            <person name="Cao G."/>
        </authorList>
    </citation>
    <scope>NUCLEOTIDE SEQUENCE [LARGE SCALE GENOMIC DNA]</scope>
    <source>
        <strain evidence="2 3">M2</strain>
    </source>
</reference>
<dbReference type="GO" id="GO:0016887">
    <property type="term" value="F:ATP hydrolysis activity"/>
    <property type="evidence" value="ECO:0007669"/>
    <property type="project" value="InterPro"/>
</dbReference>
<evidence type="ECO:0000259" key="1">
    <source>
        <dbReference type="Pfam" id="PF13304"/>
    </source>
</evidence>
<accession>A0A4Y5YLU7</accession>
<dbReference type="InterPro" id="IPR027417">
    <property type="entry name" value="P-loop_NTPase"/>
</dbReference>
<dbReference type="InterPro" id="IPR051396">
    <property type="entry name" value="Bact_Antivir_Def_Nuclease"/>
</dbReference>
<dbReference type="AlphaFoldDB" id="A0A4Y5YLU7"/>
<dbReference type="Proteomes" id="UP000316125">
    <property type="component" value="Chromosome"/>
</dbReference>
<proteinExistence type="predicted"/>
<sequence>MMSPGRPAALASLFREDASLSESIQWLQSVYLKRLEGDEQASELEKLVLRILADGLLPEGMTVEKVDSTGLWVTTPEGRSVALTELSDGYRTVTGLVLDLVRQVFVENGGAIPTDGDDNRVAITQDGVVLIDEIDVHLHVSWQRRIGFWLKEHFPNIQFIVTTHSPFICQAVDPGGLVRLSPPWEEGPAAEIVEGETFNRVVNGSTDDALLTDLFGLDTTISDRANDTRARIAQLEARAVLDELDEAGLKELQRLRSFAPTSPTAVADVARRGNS</sequence>
<dbReference type="REBASE" id="343311">
    <property type="entry name" value="MfoM2ORF2610P"/>
</dbReference>
<dbReference type="Pfam" id="PF13304">
    <property type="entry name" value="AAA_21"/>
    <property type="match status" value="1"/>
</dbReference>
<dbReference type="SUPFAM" id="SSF52540">
    <property type="entry name" value="P-loop containing nucleoside triphosphate hydrolases"/>
    <property type="match status" value="1"/>
</dbReference>
<gene>
    <name evidence="2" type="ORF">FIV50_02610</name>
</gene>
<dbReference type="PANTHER" id="PTHR43581">
    <property type="entry name" value="ATP/GTP PHOSPHATASE"/>
    <property type="match status" value="1"/>
</dbReference>
<name>A0A4Y5YLU7_9MICO</name>
<dbReference type="OrthoDB" id="9815944at2"/>
<organism evidence="2 3">
    <name type="scientific">Microbacterium foliorum</name>
    <dbReference type="NCBI Taxonomy" id="104336"/>
    <lineage>
        <taxon>Bacteria</taxon>
        <taxon>Bacillati</taxon>
        <taxon>Actinomycetota</taxon>
        <taxon>Actinomycetes</taxon>
        <taxon>Micrococcales</taxon>
        <taxon>Microbacteriaceae</taxon>
        <taxon>Microbacterium</taxon>
    </lineage>
</organism>
<evidence type="ECO:0000313" key="2">
    <source>
        <dbReference type="EMBL" id="QDE33782.1"/>
    </source>
</evidence>
<dbReference type="Gene3D" id="3.40.50.300">
    <property type="entry name" value="P-loop containing nucleotide triphosphate hydrolases"/>
    <property type="match status" value="1"/>
</dbReference>
<dbReference type="EMBL" id="CP041040">
    <property type="protein sequence ID" value="QDE33782.1"/>
    <property type="molecule type" value="Genomic_DNA"/>
</dbReference>
<protein>
    <recommendedName>
        <fullName evidence="1">ATPase AAA-type core domain-containing protein</fullName>
    </recommendedName>
</protein>
<dbReference type="InterPro" id="IPR003959">
    <property type="entry name" value="ATPase_AAA_core"/>
</dbReference>
<evidence type="ECO:0000313" key="3">
    <source>
        <dbReference type="Proteomes" id="UP000316125"/>
    </source>
</evidence>
<feature type="domain" description="ATPase AAA-type core" evidence="1">
    <location>
        <begin position="39"/>
        <end position="168"/>
    </location>
</feature>
<dbReference type="GO" id="GO:0005524">
    <property type="term" value="F:ATP binding"/>
    <property type="evidence" value="ECO:0007669"/>
    <property type="project" value="InterPro"/>
</dbReference>